<reference evidence="1 2" key="1">
    <citation type="submission" date="2019-06" db="EMBL/GenBank/DDBJ databases">
        <title>Echinicola alkalisoli sp. nov. isolated from saline soil.</title>
        <authorList>
            <person name="Sun J.-Q."/>
            <person name="Xu L."/>
        </authorList>
    </citation>
    <scope>NUCLEOTIDE SEQUENCE [LARGE SCALE GENOMIC DNA]</scope>
    <source>
        <strain evidence="1 2">LN3S3</strain>
    </source>
</reference>
<name>A0A514CIE8_9BACT</name>
<evidence type="ECO:0000313" key="1">
    <source>
        <dbReference type="EMBL" id="QDH79592.1"/>
    </source>
</evidence>
<dbReference type="Gene3D" id="3.40.50.150">
    <property type="entry name" value="Vaccinia Virus protein VP39"/>
    <property type="match status" value="1"/>
</dbReference>
<dbReference type="GO" id="GO:0032259">
    <property type="term" value="P:methylation"/>
    <property type="evidence" value="ECO:0007669"/>
    <property type="project" value="UniProtKB-KW"/>
</dbReference>
<dbReference type="GO" id="GO:0008168">
    <property type="term" value="F:methyltransferase activity"/>
    <property type="evidence" value="ECO:0007669"/>
    <property type="project" value="UniProtKB-KW"/>
</dbReference>
<organism evidence="1 2">
    <name type="scientific">Echinicola soli</name>
    <dbReference type="NCBI Taxonomy" id="2591634"/>
    <lineage>
        <taxon>Bacteria</taxon>
        <taxon>Pseudomonadati</taxon>
        <taxon>Bacteroidota</taxon>
        <taxon>Cytophagia</taxon>
        <taxon>Cytophagales</taxon>
        <taxon>Cyclobacteriaceae</taxon>
        <taxon>Echinicola</taxon>
    </lineage>
</organism>
<sequence>MFDQIYPFFAYIRYFLSKVDRHSLQAPFAYQVYEGLKEFAKTQRSPTLESKRKKLLSTLTKITIQDHGTGSLYIKNPVRKISSITRHSSSKPKFSLLYQYFCSLTQARVVVELGTCVGLTTSYLAQSTKGEVNTFEGAEELAQVAKTTFSGYTNIHLIAGRIQETLPVFLQGISSVDFVLIDAHHNYPATIQFWETLLPFLKKDSIVAVGDIHRSKEMEKAWKELKTHSAVTMSMDFYECGILFFTPGIIKQHHILHY</sequence>
<accession>A0A514CIE8</accession>
<proteinExistence type="predicted"/>
<dbReference type="Proteomes" id="UP000316614">
    <property type="component" value="Chromosome"/>
</dbReference>
<keyword evidence="1" id="KW-0489">Methyltransferase</keyword>
<evidence type="ECO:0000313" key="2">
    <source>
        <dbReference type="Proteomes" id="UP000316614"/>
    </source>
</evidence>
<dbReference type="AlphaFoldDB" id="A0A514CIE8"/>
<protein>
    <submittedName>
        <fullName evidence="1">Class I SAM-dependent methyltransferase</fullName>
    </submittedName>
</protein>
<dbReference type="OrthoDB" id="5464618at2"/>
<gene>
    <name evidence="1" type="ORF">FKX85_11300</name>
</gene>
<keyword evidence="2" id="KW-1185">Reference proteome</keyword>
<dbReference type="SUPFAM" id="SSF53335">
    <property type="entry name" value="S-adenosyl-L-methionine-dependent methyltransferases"/>
    <property type="match status" value="1"/>
</dbReference>
<keyword evidence="1" id="KW-0808">Transferase</keyword>
<dbReference type="Pfam" id="PF13578">
    <property type="entry name" value="Methyltransf_24"/>
    <property type="match status" value="1"/>
</dbReference>
<dbReference type="InterPro" id="IPR029063">
    <property type="entry name" value="SAM-dependent_MTases_sf"/>
</dbReference>
<dbReference type="RefSeq" id="WP_141614834.1">
    <property type="nucleotide sequence ID" value="NZ_CP041253.1"/>
</dbReference>
<dbReference type="KEGG" id="echi:FKX85_11300"/>
<dbReference type="EMBL" id="CP041253">
    <property type="protein sequence ID" value="QDH79592.1"/>
    <property type="molecule type" value="Genomic_DNA"/>
</dbReference>